<evidence type="ECO:0000256" key="1">
    <source>
        <dbReference type="SAM" id="SignalP"/>
    </source>
</evidence>
<name>A0A1G6NGM2_9PROT</name>
<protein>
    <recommendedName>
        <fullName evidence="4">Sulfur globule protein</fullName>
    </recommendedName>
</protein>
<dbReference type="STRING" id="938405.SAMN02927895_02986"/>
<dbReference type="EMBL" id="FMZX01000002">
    <property type="protein sequence ID" value="SDC66972.1"/>
    <property type="molecule type" value="Genomic_DNA"/>
</dbReference>
<evidence type="ECO:0000313" key="3">
    <source>
        <dbReference type="Proteomes" id="UP000198925"/>
    </source>
</evidence>
<dbReference type="RefSeq" id="WP_090661670.1">
    <property type="nucleotide sequence ID" value="NZ_FMZX01000002.1"/>
</dbReference>
<sequence length="105" mass="10827">MSRRFALLAAGLAIALALGPGDASARDGRYGGYGHGGYGYRGGYGPYARPHGGYYGGPRAYSRGYGYWGPPAYAAPPPPMTYAPPLVIPGANPYPPAGADGGYKR</sequence>
<feature type="chain" id="PRO_5011574238" description="Sulfur globule protein" evidence="1">
    <location>
        <begin position="26"/>
        <end position="105"/>
    </location>
</feature>
<gene>
    <name evidence="2" type="ORF">SAMN04487779_100217</name>
</gene>
<feature type="signal peptide" evidence="1">
    <location>
        <begin position="1"/>
        <end position="25"/>
    </location>
</feature>
<evidence type="ECO:0000313" key="2">
    <source>
        <dbReference type="EMBL" id="SDC66972.1"/>
    </source>
</evidence>
<dbReference type="AlphaFoldDB" id="A0A1G6NGM2"/>
<reference evidence="2 3" key="1">
    <citation type="submission" date="2016-10" db="EMBL/GenBank/DDBJ databases">
        <authorList>
            <person name="de Groot N.N."/>
        </authorList>
    </citation>
    <scope>NUCLEOTIDE SEQUENCE [LARGE SCALE GENOMIC DNA]</scope>
    <source>
        <strain evidence="2 3">CPCC 100156</strain>
    </source>
</reference>
<organism evidence="2 3">
    <name type="scientific">Belnapia rosea</name>
    <dbReference type="NCBI Taxonomy" id="938405"/>
    <lineage>
        <taxon>Bacteria</taxon>
        <taxon>Pseudomonadati</taxon>
        <taxon>Pseudomonadota</taxon>
        <taxon>Alphaproteobacteria</taxon>
        <taxon>Acetobacterales</taxon>
        <taxon>Roseomonadaceae</taxon>
        <taxon>Belnapia</taxon>
    </lineage>
</organism>
<keyword evidence="1" id="KW-0732">Signal</keyword>
<accession>A0A1G6NGM2</accession>
<keyword evidence="3" id="KW-1185">Reference proteome</keyword>
<proteinExistence type="predicted"/>
<evidence type="ECO:0008006" key="4">
    <source>
        <dbReference type="Google" id="ProtNLM"/>
    </source>
</evidence>
<dbReference type="Proteomes" id="UP000198925">
    <property type="component" value="Unassembled WGS sequence"/>
</dbReference>